<organism evidence="2 3">
    <name type="scientific">Daejeonella lutea</name>
    <dbReference type="NCBI Taxonomy" id="572036"/>
    <lineage>
        <taxon>Bacteria</taxon>
        <taxon>Pseudomonadati</taxon>
        <taxon>Bacteroidota</taxon>
        <taxon>Sphingobacteriia</taxon>
        <taxon>Sphingobacteriales</taxon>
        <taxon>Sphingobacteriaceae</taxon>
        <taxon>Daejeonella</taxon>
    </lineage>
</organism>
<feature type="domain" description="Sialidase" evidence="1">
    <location>
        <begin position="63"/>
        <end position="338"/>
    </location>
</feature>
<dbReference type="InterPro" id="IPR011040">
    <property type="entry name" value="Sialidase"/>
</dbReference>
<sequence length="355" mass="40487">MLYKTHKNLNIKTISCIVTCVTFLFCQSVTAQNRWKMIKNEFIFDKVPFSQCHASSLLETNRGSLLAVWFGGSHEGNKDVKIWMSSNEKDIWSRPIEIADGVMNESQTYPCWNPVLFKSNEGKIFLFYKVGPNPREWWGMYKTSLDAGKSWTSAVRLPDGIIGPVKNKPIQLKNDIILSPSSTESKTEDWKVHIERSKDNGKTWQIIPVDPETHFNVIQPSILEYPDGRLQILCRSKDGNVIESWSNDQGETWSKLSRTELLNPNSGTDAVSLKNGAQIIVYNPLVPGKEWFNGRYKISAALSQDGKRWTDIALLEDGTKEEYSYPAIIQTLDGKVHITYTFDRKNIKHIVLEPI</sequence>
<proteinExistence type="predicted"/>
<gene>
    <name evidence="2" type="ORF">SAMN05661099_0459</name>
</gene>
<dbReference type="OrthoDB" id="41724at2"/>
<dbReference type="PANTHER" id="PTHR43752:SF2">
    <property type="entry name" value="BNR_ASP-BOX REPEAT FAMILY PROTEIN"/>
    <property type="match status" value="1"/>
</dbReference>
<dbReference type="InterPro" id="IPR036278">
    <property type="entry name" value="Sialidase_sf"/>
</dbReference>
<reference evidence="3" key="1">
    <citation type="submission" date="2017-02" db="EMBL/GenBank/DDBJ databases">
        <authorList>
            <person name="Varghese N."/>
            <person name="Submissions S."/>
        </authorList>
    </citation>
    <scope>NUCLEOTIDE SEQUENCE [LARGE SCALE GENOMIC DNA]</scope>
    <source>
        <strain evidence="3">DSM 22385</strain>
    </source>
</reference>
<dbReference type="SUPFAM" id="SSF50939">
    <property type="entry name" value="Sialidases"/>
    <property type="match status" value="1"/>
</dbReference>
<dbReference type="AlphaFoldDB" id="A0A1T5A958"/>
<evidence type="ECO:0000313" key="3">
    <source>
        <dbReference type="Proteomes" id="UP000189981"/>
    </source>
</evidence>
<name>A0A1T5A958_9SPHI</name>
<evidence type="ECO:0000259" key="1">
    <source>
        <dbReference type="Pfam" id="PF13088"/>
    </source>
</evidence>
<dbReference type="Pfam" id="PF13088">
    <property type="entry name" value="BNR_2"/>
    <property type="match status" value="1"/>
</dbReference>
<dbReference type="Proteomes" id="UP000189981">
    <property type="component" value="Unassembled WGS sequence"/>
</dbReference>
<dbReference type="STRING" id="572036.SAMN05661099_0459"/>
<dbReference type="EMBL" id="FUYR01000001">
    <property type="protein sequence ID" value="SKB31389.1"/>
    <property type="molecule type" value="Genomic_DNA"/>
</dbReference>
<dbReference type="PANTHER" id="PTHR43752">
    <property type="entry name" value="BNR/ASP-BOX REPEAT FAMILY PROTEIN"/>
    <property type="match status" value="1"/>
</dbReference>
<dbReference type="Gene3D" id="2.120.10.10">
    <property type="match status" value="1"/>
</dbReference>
<dbReference type="CDD" id="cd15482">
    <property type="entry name" value="Sialidase_non-viral"/>
    <property type="match status" value="1"/>
</dbReference>
<accession>A0A1T5A958</accession>
<keyword evidence="3" id="KW-1185">Reference proteome</keyword>
<evidence type="ECO:0000313" key="2">
    <source>
        <dbReference type="EMBL" id="SKB31389.1"/>
    </source>
</evidence>
<protein>
    <submittedName>
        <fullName evidence="2">Predicted neuraminidase (Sialidase)</fullName>
    </submittedName>
</protein>